<proteinExistence type="predicted"/>
<evidence type="ECO:0000313" key="3">
    <source>
        <dbReference type="Proteomes" id="UP000799441"/>
    </source>
</evidence>
<keyword evidence="3" id="KW-1185">Reference proteome</keyword>
<dbReference type="Proteomes" id="UP000799441">
    <property type="component" value="Unassembled WGS sequence"/>
</dbReference>
<protein>
    <submittedName>
        <fullName evidence="2">MSF1-domain-containing protein</fullName>
    </submittedName>
</protein>
<accession>A0A9P4Q6N7</accession>
<dbReference type="OrthoDB" id="407630at2759"/>
<reference evidence="2" key="1">
    <citation type="journal article" date="2020" name="Stud. Mycol.">
        <title>101 Dothideomycetes genomes: a test case for predicting lifestyles and emergence of pathogens.</title>
        <authorList>
            <person name="Haridas S."/>
            <person name="Albert R."/>
            <person name="Binder M."/>
            <person name="Bloem J."/>
            <person name="Labutti K."/>
            <person name="Salamov A."/>
            <person name="Andreopoulos B."/>
            <person name="Baker S."/>
            <person name="Barry K."/>
            <person name="Bills G."/>
            <person name="Bluhm B."/>
            <person name="Cannon C."/>
            <person name="Castanera R."/>
            <person name="Culley D."/>
            <person name="Daum C."/>
            <person name="Ezra D."/>
            <person name="Gonzalez J."/>
            <person name="Henrissat B."/>
            <person name="Kuo A."/>
            <person name="Liang C."/>
            <person name="Lipzen A."/>
            <person name="Lutzoni F."/>
            <person name="Magnuson J."/>
            <person name="Mondo S."/>
            <person name="Nolan M."/>
            <person name="Ohm R."/>
            <person name="Pangilinan J."/>
            <person name="Park H.-J."/>
            <person name="Ramirez L."/>
            <person name="Alfaro M."/>
            <person name="Sun H."/>
            <person name="Tritt A."/>
            <person name="Yoshinaga Y."/>
            <person name="Zwiers L.-H."/>
            <person name="Turgeon B."/>
            <person name="Goodwin S."/>
            <person name="Spatafora J."/>
            <person name="Crous P."/>
            <person name="Grigoriev I."/>
        </authorList>
    </citation>
    <scope>NUCLEOTIDE SEQUENCE</scope>
    <source>
        <strain evidence="2">CBS 116435</strain>
    </source>
</reference>
<sequence>MKIFSAQHEFDYSWQEVSTANWRKYCPWNDKTTHVIGVDTLSRTLDPQTQILRTERLITCKQSAPQWLRTFLGSQDTSMVYEVSYVDPNAKKVTMCSQNMTWNELLSVQETVIYTPSKTAGKTTFDQTAKIIALCGGWQKIKNSIEDFTVERFRQNATRGREGFEKVLAISREVFAEQRLQQQLGARA</sequence>
<name>A0A9P4Q6N7_9PEZI</name>
<dbReference type="PROSITE" id="PS50904">
    <property type="entry name" value="PRELI_MSF1"/>
    <property type="match status" value="1"/>
</dbReference>
<evidence type="ECO:0000259" key="1">
    <source>
        <dbReference type="PROSITE" id="PS50904"/>
    </source>
</evidence>
<dbReference type="Pfam" id="PF04707">
    <property type="entry name" value="PRELI"/>
    <property type="match status" value="1"/>
</dbReference>
<dbReference type="InterPro" id="IPR006797">
    <property type="entry name" value="PRELI/MSF1_dom"/>
</dbReference>
<dbReference type="InterPro" id="IPR037365">
    <property type="entry name" value="Slowmo/Ups"/>
</dbReference>
<dbReference type="GO" id="GO:0005758">
    <property type="term" value="C:mitochondrial intermembrane space"/>
    <property type="evidence" value="ECO:0007669"/>
    <property type="project" value="InterPro"/>
</dbReference>
<comment type="caution">
    <text evidence="2">The sequence shown here is derived from an EMBL/GenBank/DDBJ whole genome shotgun (WGS) entry which is preliminary data.</text>
</comment>
<dbReference type="PANTHER" id="PTHR11158">
    <property type="entry name" value="MSF1/PX19 RELATED"/>
    <property type="match status" value="1"/>
</dbReference>
<dbReference type="EMBL" id="MU003796">
    <property type="protein sequence ID" value="KAF2720759.1"/>
    <property type="molecule type" value="Genomic_DNA"/>
</dbReference>
<dbReference type="AlphaFoldDB" id="A0A9P4Q6N7"/>
<feature type="domain" description="PRELI/MSF1" evidence="1">
    <location>
        <begin position="1"/>
        <end position="176"/>
    </location>
</feature>
<gene>
    <name evidence="2" type="ORF">K431DRAFT_285441</name>
</gene>
<organism evidence="2 3">
    <name type="scientific">Polychaeton citri CBS 116435</name>
    <dbReference type="NCBI Taxonomy" id="1314669"/>
    <lineage>
        <taxon>Eukaryota</taxon>
        <taxon>Fungi</taxon>
        <taxon>Dikarya</taxon>
        <taxon>Ascomycota</taxon>
        <taxon>Pezizomycotina</taxon>
        <taxon>Dothideomycetes</taxon>
        <taxon>Dothideomycetidae</taxon>
        <taxon>Capnodiales</taxon>
        <taxon>Capnodiaceae</taxon>
        <taxon>Polychaeton</taxon>
    </lineage>
</organism>
<evidence type="ECO:0000313" key="2">
    <source>
        <dbReference type="EMBL" id="KAF2720759.1"/>
    </source>
</evidence>